<feature type="region of interest" description="Disordered" evidence="8">
    <location>
        <begin position="338"/>
        <end position="373"/>
    </location>
</feature>
<dbReference type="GO" id="GO:0033152">
    <property type="term" value="P:immunoglobulin V(D)J recombination"/>
    <property type="evidence" value="ECO:0007669"/>
    <property type="project" value="TreeGrafter"/>
</dbReference>
<keyword evidence="3" id="KW-0238">DNA-binding</keyword>
<feature type="compositionally biased region" description="Low complexity" evidence="8">
    <location>
        <begin position="55"/>
        <end position="72"/>
    </location>
</feature>
<evidence type="ECO:0000256" key="5">
    <source>
        <dbReference type="ARBA" id="ARBA00023242"/>
    </source>
</evidence>
<comment type="subcellular location">
    <subcellularLocation>
        <location evidence="1">Nucleus</location>
    </subcellularLocation>
</comment>
<dbReference type="GO" id="GO:0000785">
    <property type="term" value="C:chromatin"/>
    <property type="evidence" value="ECO:0007669"/>
    <property type="project" value="TreeGrafter"/>
</dbReference>
<dbReference type="GO" id="GO:0005667">
    <property type="term" value="C:transcription regulator complex"/>
    <property type="evidence" value="ECO:0007669"/>
    <property type="project" value="TreeGrafter"/>
</dbReference>
<feature type="compositionally biased region" description="Basic and acidic residues" evidence="8">
    <location>
        <begin position="600"/>
        <end position="610"/>
    </location>
</feature>
<dbReference type="PANTHER" id="PTHR11793">
    <property type="entry name" value="BASIC HELIX-LOOP-HELIX TRANSCRIPTION FACTOR"/>
    <property type="match status" value="1"/>
</dbReference>
<feature type="compositionally biased region" description="Low complexity" evidence="8">
    <location>
        <begin position="522"/>
        <end position="540"/>
    </location>
</feature>
<dbReference type="EMBL" id="JAATJU010021265">
    <property type="protein sequence ID" value="KAH0514129.1"/>
    <property type="molecule type" value="Genomic_DNA"/>
</dbReference>
<comment type="caution">
    <text evidence="10">The sequence shown here is derived from an EMBL/GenBank/DDBJ whole genome shotgun (WGS) entry which is preliminary data.</text>
</comment>
<feature type="region of interest" description="Disordered" evidence="8">
    <location>
        <begin position="707"/>
        <end position="736"/>
    </location>
</feature>
<feature type="region of interest" description="Disordered" evidence="8">
    <location>
        <begin position="226"/>
        <end position="261"/>
    </location>
</feature>
<sequence>MNQSQRMAPVGSDKELSDLLDFSMMFPLPVANGKGRPASLAGTQFAGSGLEDRPSSGSWGSSDQNSSSFDPSRTYSEGAHFSESHSSLPSSTFLGAGLGGKGSERSAYATFGRETSVGALSQAAFLPGELGLSNPGPLSPSGVKSGSQYYPSYPSNPRRRAADGGLDTQPKKVRKVPPGLPSSVYPPSSGDSFSRDAIAYPSAKTPSSTYPSPFYVADSSLHPSAELWSPPGQAGFGPMLGDGSSPLPLAPGSSSVGSGAFGGLQQQERMSYQLHGSEVNGTLPAVSSFSAAPGTYGGTSGHTPPVSGADSLMGTRGTTASSSGDALGKALASIYSPDHSSNNFSPSPSTPVGSPQGLPGTSQWPRAGAPSALSPSYEGGLHGLVSVPSLLARYQVPVNPITTELEYGALPGGEVTQCAAEAASGGTGTSCLLPGRGSVDLLYPLTQQSKMEDRLDEAIHVLRSHAVGTASDLHGLLPGHGALTTSFTGPMPLGGRHAGLVSEGHPEDGLNSGASLLHNHASLPSQPSSLPDLSQRPPDSYSGLGRAGATAGVSEIKREEKDDEEDASVADAEEDKKDLKAPRTRTSPDEDEDDLLPPEQKAEREKERRVANNARERLRVRDINEAFKELGRMCQLHLSSEKPQTKLLILHQAVAVILSLEQQVRVEMGTAPGPARMAMALGCGAQAQVLFVSMSLLGLSPALNPVTQSHEQGTGTAKKPLPCQVPPSSTCGRGGTDEVLSLEEKDLRDRERRMANNARERVRVRDINEAFRELGRMCQLHLKSDKAQTKLLILQQAVQVILGLEQQVRERNLNPKAACLKRREEEKVSGVVGDPQLALSAAHQGLGEAHNPPGHL</sequence>
<name>A0A8J6GPN5_MICOH</name>
<evidence type="ECO:0000256" key="8">
    <source>
        <dbReference type="SAM" id="MobiDB-lite"/>
    </source>
</evidence>
<dbReference type="AlphaFoldDB" id="A0A8J6GPN5"/>
<dbReference type="FunFam" id="4.10.280.10:FF:000001">
    <property type="entry name" value="Putative transcription factor 12"/>
    <property type="match status" value="2"/>
</dbReference>
<dbReference type="GO" id="GO:0045893">
    <property type="term" value="P:positive regulation of DNA-templated transcription"/>
    <property type="evidence" value="ECO:0007669"/>
    <property type="project" value="UniProtKB-ARBA"/>
</dbReference>
<evidence type="ECO:0000256" key="3">
    <source>
        <dbReference type="ARBA" id="ARBA00023125"/>
    </source>
</evidence>
<dbReference type="SMART" id="SM00353">
    <property type="entry name" value="HLH"/>
    <property type="match status" value="2"/>
</dbReference>
<keyword evidence="5" id="KW-0539">Nucleus</keyword>
<evidence type="ECO:0000259" key="9">
    <source>
        <dbReference type="PROSITE" id="PS50888"/>
    </source>
</evidence>
<keyword evidence="4" id="KW-0804">Transcription</keyword>
<protein>
    <recommendedName>
        <fullName evidence="6">Transcription factor E2-alpha</fullName>
    </recommendedName>
    <alternativeName>
        <fullName evidence="7">Transcription factor 3</fullName>
    </alternativeName>
</protein>
<evidence type="ECO:0000256" key="1">
    <source>
        <dbReference type="ARBA" id="ARBA00004123"/>
    </source>
</evidence>
<dbReference type="GO" id="GO:0000981">
    <property type="term" value="F:DNA-binding transcription factor activity, RNA polymerase II-specific"/>
    <property type="evidence" value="ECO:0007669"/>
    <property type="project" value="TreeGrafter"/>
</dbReference>
<dbReference type="InterPro" id="IPR051098">
    <property type="entry name" value="NeuroDiff_E-box_TFs"/>
</dbReference>
<feature type="compositionally biased region" description="Low complexity" evidence="8">
    <location>
        <begin position="338"/>
        <end position="351"/>
    </location>
</feature>
<feature type="domain" description="BHLH" evidence="9">
    <location>
        <begin position="751"/>
        <end position="804"/>
    </location>
</feature>
<dbReference type="PROSITE" id="PS50888">
    <property type="entry name" value="BHLH"/>
    <property type="match status" value="2"/>
</dbReference>
<proteinExistence type="predicted"/>
<evidence type="ECO:0000256" key="4">
    <source>
        <dbReference type="ARBA" id="ARBA00023163"/>
    </source>
</evidence>
<gene>
    <name evidence="10" type="ORF">LTLLF_136145</name>
</gene>
<keyword evidence="2" id="KW-0805">Transcription regulation</keyword>
<dbReference type="GO" id="GO:0000978">
    <property type="term" value="F:RNA polymerase II cis-regulatory region sequence-specific DNA binding"/>
    <property type="evidence" value="ECO:0007669"/>
    <property type="project" value="TreeGrafter"/>
</dbReference>
<feature type="region of interest" description="Disordered" evidence="8">
    <location>
        <begin position="494"/>
        <end position="610"/>
    </location>
</feature>
<evidence type="ECO:0000313" key="11">
    <source>
        <dbReference type="Proteomes" id="UP000710432"/>
    </source>
</evidence>
<dbReference type="Pfam" id="PF00010">
    <property type="entry name" value="HLH"/>
    <property type="match status" value="2"/>
</dbReference>
<feature type="region of interest" description="Disordered" evidence="8">
    <location>
        <begin position="296"/>
        <end position="324"/>
    </location>
</feature>
<feature type="region of interest" description="Disordered" evidence="8">
    <location>
        <begin position="128"/>
        <end position="211"/>
    </location>
</feature>
<dbReference type="GO" id="GO:0005634">
    <property type="term" value="C:nucleus"/>
    <property type="evidence" value="ECO:0007669"/>
    <property type="project" value="UniProtKB-SubCell"/>
</dbReference>
<dbReference type="CDD" id="cd18943">
    <property type="entry name" value="bHLH_E-protein_E47-like"/>
    <property type="match status" value="1"/>
</dbReference>
<organism evidence="10 11">
    <name type="scientific">Microtus ochrogaster</name>
    <name type="common">Prairie vole</name>
    <dbReference type="NCBI Taxonomy" id="79684"/>
    <lineage>
        <taxon>Eukaryota</taxon>
        <taxon>Metazoa</taxon>
        <taxon>Chordata</taxon>
        <taxon>Craniata</taxon>
        <taxon>Vertebrata</taxon>
        <taxon>Euteleostomi</taxon>
        <taxon>Mammalia</taxon>
        <taxon>Eutheria</taxon>
        <taxon>Euarchontoglires</taxon>
        <taxon>Glires</taxon>
        <taxon>Rodentia</taxon>
        <taxon>Myomorpha</taxon>
        <taxon>Muroidea</taxon>
        <taxon>Cricetidae</taxon>
        <taxon>Arvicolinae</taxon>
        <taxon>Microtus</taxon>
    </lineage>
</organism>
<dbReference type="InterPro" id="IPR011598">
    <property type="entry name" value="bHLH_dom"/>
</dbReference>
<feature type="region of interest" description="Disordered" evidence="8">
    <location>
        <begin position="36"/>
        <end position="104"/>
    </location>
</feature>
<dbReference type="Gene3D" id="4.10.280.10">
    <property type="entry name" value="Helix-loop-helix DNA-binding domain"/>
    <property type="match status" value="2"/>
</dbReference>
<feature type="compositionally biased region" description="Acidic residues" evidence="8">
    <location>
        <begin position="561"/>
        <end position="573"/>
    </location>
</feature>
<evidence type="ECO:0000313" key="10">
    <source>
        <dbReference type="EMBL" id="KAH0514129.1"/>
    </source>
</evidence>
<feature type="compositionally biased region" description="Low complexity" evidence="8">
    <location>
        <begin position="243"/>
        <end position="258"/>
    </location>
</feature>
<evidence type="ECO:0000256" key="6">
    <source>
        <dbReference type="ARBA" id="ARBA00041064"/>
    </source>
</evidence>
<dbReference type="InterPro" id="IPR036638">
    <property type="entry name" value="HLH_DNA-bd_sf"/>
</dbReference>
<accession>A0A8J6GPN5</accession>
<dbReference type="SUPFAM" id="SSF47459">
    <property type="entry name" value="HLH, helix-loop-helix DNA-binding domain"/>
    <property type="match status" value="2"/>
</dbReference>
<feature type="domain" description="BHLH" evidence="9">
    <location>
        <begin position="607"/>
        <end position="660"/>
    </location>
</feature>
<dbReference type="GO" id="GO:0046983">
    <property type="term" value="F:protein dimerization activity"/>
    <property type="evidence" value="ECO:0007669"/>
    <property type="project" value="InterPro"/>
</dbReference>
<feature type="compositionally biased region" description="Polar residues" evidence="8">
    <location>
        <begin position="142"/>
        <end position="155"/>
    </location>
</feature>
<evidence type="ECO:0000256" key="2">
    <source>
        <dbReference type="ARBA" id="ARBA00023015"/>
    </source>
</evidence>
<evidence type="ECO:0000256" key="7">
    <source>
        <dbReference type="ARBA" id="ARBA00041234"/>
    </source>
</evidence>
<dbReference type="PANTHER" id="PTHR11793:SF7">
    <property type="entry name" value="TRANSCRIPTION FACTOR E2-ALPHA"/>
    <property type="match status" value="1"/>
</dbReference>
<reference evidence="10" key="1">
    <citation type="submission" date="2020-03" db="EMBL/GenBank/DDBJ databases">
        <title>Studies in the Genomics of Life Span.</title>
        <authorList>
            <person name="Glass D."/>
        </authorList>
    </citation>
    <scope>NUCLEOTIDE SEQUENCE</scope>
    <source>
        <strain evidence="10">LTLLF</strain>
        <tissue evidence="10">Muscle</tissue>
    </source>
</reference>
<dbReference type="Proteomes" id="UP000710432">
    <property type="component" value="Unassembled WGS sequence"/>
</dbReference>